<evidence type="ECO:0000256" key="2">
    <source>
        <dbReference type="SAM" id="SignalP"/>
    </source>
</evidence>
<dbReference type="OrthoDB" id="8572289at2759"/>
<evidence type="ECO:0000256" key="1">
    <source>
        <dbReference type="SAM" id="Phobius"/>
    </source>
</evidence>
<feature type="transmembrane region" description="Helical" evidence="1">
    <location>
        <begin position="324"/>
        <end position="345"/>
    </location>
</feature>
<dbReference type="PANTHER" id="PTHR21472:SF8">
    <property type="entry name" value="ENDONUCLEASE DOMAIN-CONTAINING 1 PROTEIN"/>
    <property type="match status" value="1"/>
</dbReference>
<keyword evidence="1" id="KW-0472">Membrane</keyword>
<dbReference type="Gene3D" id="3.40.570.10">
    <property type="entry name" value="Extracellular Endonuclease, subunit A"/>
    <property type="match status" value="1"/>
</dbReference>
<feature type="signal peptide" evidence="2">
    <location>
        <begin position="1"/>
        <end position="19"/>
    </location>
</feature>
<proteinExistence type="predicted"/>
<keyword evidence="4" id="KW-1185">Reference proteome</keyword>
<keyword evidence="1" id="KW-1133">Transmembrane helix</keyword>
<gene>
    <name evidence="3" type="ORF">GDO86_004733</name>
</gene>
<feature type="transmembrane region" description="Helical" evidence="1">
    <location>
        <begin position="387"/>
        <end position="411"/>
    </location>
</feature>
<keyword evidence="2" id="KW-0732">Signal</keyword>
<dbReference type="AlphaFoldDB" id="A0A8T2K8V3"/>
<evidence type="ECO:0008006" key="5">
    <source>
        <dbReference type="Google" id="ProtNLM"/>
    </source>
</evidence>
<dbReference type="EMBL" id="JAACNH010000002">
    <property type="protein sequence ID" value="KAG8453028.1"/>
    <property type="molecule type" value="Genomic_DNA"/>
</dbReference>
<evidence type="ECO:0000313" key="4">
    <source>
        <dbReference type="Proteomes" id="UP000812440"/>
    </source>
</evidence>
<dbReference type="InterPro" id="IPR044925">
    <property type="entry name" value="His-Me_finger_sf"/>
</dbReference>
<dbReference type="InterPro" id="IPR044929">
    <property type="entry name" value="DNA/RNA_non-sp_Endonuclease_sf"/>
</dbReference>
<comment type="caution">
    <text evidence="3">The sequence shown here is derived from an EMBL/GenBank/DDBJ whole genome shotgun (WGS) entry which is preliminary data.</text>
</comment>
<feature type="chain" id="PRO_5035789743" description="Endonuclease domain-containing 1 protein" evidence="2">
    <location>
        <begin position="20"/>
        <end position="448"/>
    </location>
</feature>
<dbReference type="Proteomes" id="UP000812440">
    <property type="component" value="Chromosome 2"/>
</dbReference>
<reference evidence="3" key="1">
    <citation type="thesis" date="2020" institute="ProQuest LLC" country="789 East Eisenhower Parkway, Ann Arbor, MI, USA">
        <title>Comparative Genomics and Chromosome Evolution.</title>
        <authorList>
            <person name="Mudd A.B."/>
        </authorList>
    </citation>
    <scope>NUCLEOTIDE SEQUENCE</scope>
    <source>
        <strain evidence="3">Female2</strain>
        <tissue evidence="3">Blood</tissue>
    </source>
</reference>
<sequence>MEAAVIVLLLQALPCLVDARVVAGGENGFAECDDYFYRGSPPQGFIEPSNVKICQRHGGDRRFATLYSTEHRIPLYSAFTYREGEASAGGSWVLEPQLDDAGNSHDEGKSSADLSDQIKNLGENQALEGDYASSDYQPGLLYHNAPNAFTSAVPLSKNLIDKWSMDVEKTIKEKLVPHCANSEGLHLIVGAVPSDVKMNDRVSVPEALWLAACCNAPESWSMGIIKRTSDLDSLEDVNVEELENNILGGAKLFSDQCGGSAVHPERRKLSEDLSEGEPEDKASGPFFRFIQFLVFVVYELVSTVLCLMWFFIKQIFSLVFGRLYWMWTAVTTYIIALCGVLLNIPCDLVRVFTNVLCGFARIFNNILSVVSLVLRLPMRFLTDMASFPYYTLCAIPDVGIDILGGICGVIALGFNAVFGAFGGSFSVASFAGSSFFQRFVGQSAGYED</sequence>
<keyword evidence="1" id="KW-0812">Transmembrane</keyword>
<dbReference type="SUPFAM" id="SSF54060">
    <property type="entry name" value="His-Me finger endonucleases"/>
    <property type="match status" value="1"/>
</dbReference>
<evidence type="ECO:0000313" key="3">
    <source>
        <dbReference type="EMBL" id="KAG8453028.1"/>
    </source>
</evidence>
<name>A0A8T2K8V3_9PIPI</name>
<feature type="transmembrane region" description="Helical" evidence="1">
    <location>
        <begin position="289"/>
        <end position="312"/>
    </location>
</feature>
<feature type="transmembrane region" description="Helical" evidence="1">
    <location>
        <begin position="351"/>
        <end position="375"/>
    </location>
</feature>
<dbReference type="PANTHER" id="PTHR21472">
    <property type="entry name" value="ENDONUCLEASE DOMAIN-CONTAINING 1 PROTEIN ENDOD1"/>
    <property type="match status" value="1"/>
</dbReference>
<dbReference type="InterPro" id="IPR039015">
    <property type="entry name" value="ENDOD1"/>
</dbReference>
<protein>
    <recommendedName>
        <fullName evidence="5">Endonuclease domain-containing 1 protein</fullName>
    </recommendedName>
</protein>
<organism evidence="3 4">
    <name type="scientific">Hymenochirus boettgeri</name>
    <name type="common">Congo dwarf clawed frog</name>
    <dbReference type="NCBI Taxonomy" id="247094"/>
    <lineage>
        <taxon>Eukaryota</taxon>
        <taxon>Metazoa</taxon>
        <taxon>Chordata</taxon>
        <taxon>Craniata</taxon>
        <taxon>Vertebrata</taxon>
        <taxon>Euteleostomi</taxon>
        <taxon>Amphibia</taxon>
        <taxon>Batrachia</taxon>
        <taxon>Anura</taxon>
        <taxon>Pipoidea</taxon>
        <taxon>Pipidae</taxon>
        <taxon>Pipinae</taxon>
        <taxon>Hymenochirus</taxon>
    </lineage>
</organism>
<accession>A0A8T2K8V3</accession>